<evidence type="ECO:0000313" key="2">
    <source>
        <dbReference type="Proteomes" id="UP000693899"/>
    </source>
</evidence>
<proteinExistence type="predicted"/>
<evidence type="ECO:0000313" key="1">
    <source>
        <dbReference type="EMBL" id="QQO97271.1"/>
    </source>
</evidence>
<dbReference type="InterPro" id="IPR036412">
    <property type="entry name" value="HAD-like_sf"/>
</dbReference>
<dbReference type="SUPFAM" id="SSF56784">
    <property type="entry name" value="HAD-like"/>
    <property type="match status" value="1"/>
</dbReference>
<gene>
    <name evidence="1" type="ORF">Colly1_168</name>
</gene>
<sequence>MNRRIIFLDIDGVLNHQEGFRNGHCKYVEYKDINYMAFEPNSKKWINKLIEETNAEIVISSTWRKSGAEFMAKVWTNEEMSGIITGCTDWIHVANYGSAPRGFEIDHYLKTLGYYDIFYDKDVQRKYMEESGISNYIIIDDDGDMLYGQRHHFVHVLPSPRNTSGFGEEHYIKAKKILLESSAITNYDKEN</sequence>
<protein>
    <submittedName>
        <fullName evidence="1">HAD domain protein</fullName>
    </submittedName>
</protein>
<dbReference type="EMBL" id="MT732450">
    <property type="protein sequence ID" value="QQO97271.1"/>
    <property type="molecule type" value="Genomic_DNA"/>
</dbReference>
<reference evidence="1" key="1">
    <citation type="submission" date="2020-07" db="EMBL/GenBank/DDBJ databases">
        <title>Highly diverse flavobacterial phages as mortality factor during North Sea spring blooms.</title>
        <authorList>
            <person name="Bartlau N."/>
            <person name="Wichels A."/>
            <person name="Krohne G."/>
            <person name="Adriaenssens E.M."/>
            <person name="Heins A."/>
            <person name="Fuchs B.M."/>
            <person name="Amann R."/>
            <person name="Moraru C."/>
        </authorList>
    </citation>
    <scope>NUCLEOTIDE SEQUENCE</scope>
</reference>
<dbReference type="Pfam" id="PF18143">
    <property type="entry name" value="HAD_SAK_2"/>
    <property type="match status" value="1"/>
</dbReference>
<keyword evidence="2" id="KW-1185">Reference proteome</keyword>
<name>A0A8E4UXV6_9CAUD</name>
<organism evidence="1 2">
    <name type="scientific">Maribacter phage Colly_1</name>
    <dbReference type="NCBI Taxonomy" id="2745691"/>
    <lineage>
        <taxon>Viruses</taxon>
        <taxon>Duplodnaviria</taxon>
        <taxon>Heunggongvirae</taxon>
        <taxon>Uroviricota</taxon>
        <taxon>Caudoviricetes</taxon>
        <taxon>Molycolviridae</taxon>
        <taxon>Mollyvirus</taxon>
        <taxon>Mollyvirus colly</taxon>
    </lineage>
</organism>
<accession>A0A8E4UXV6</accession>
<dbReference type="Proteomes" id="UP000693899">
    <property type="component" value="Segment"/>
</dbReference>